<dbReference type="RefSeq" id="WP_191145796.1">
    <property type="nucleotide sequence ID" value="NZ_JACXAF010000022.1"/>
</dbReference>
<feature type="transmembrane region" description="Helical" evidence="1">
    <location>
        <begin position="138"/>
        <end position="158"/>
    </location>
</feature>
<keyword evidence="1" id="KW-1133">Transmembrane helix</keyword>
<proteinExistence type="predicted"/>
<feature type="transmembrane region" description="Helical" evidence="1">
    <location>
        <begin position="102"/>
        <end position="126"/>
    </location>
</feature>
<dbReference type="Pfam" id="PF10688">
    <property type="entry name" value="Imp-YgjV"/>
    <property type="match status" value="1"/>
</dbReference>
<dbReference type="EMBL" id="JACXAF010000022">
    <property type="protein sequence ID" value="MBD1390731.1"/>
    <property type="molecule type" value="Genomic_DNA"/>
</dbReference>
<evidence type="ECO:0000256" key="1">
    <source>
        <dbReference type="SAM" id="Phobius"/>
    </source>
</evidence>
<comment type="caution">
    <text evidence="2">The sequence shown here is derived from an EMBL/GenBank/DDBJ whole genome shotgun (WGS) entry which is preliminary data.</text>
</comment>
<evidence type="ECO:0000313" key="3">
    <source>
        <dbReference type="Proteomes" id="UP000638014"/>
    </source>
</evidence>
<keyword evidence="3" id="KW-1185">Reference proteome</keyword>
<evidence type="ECO:0000313" key="2">
    <source>
        <dbReference type="EMBL" id="MBD1390731.1"/>
    </source>
</evidence>
<accession>A0A8J6QM81</accession>
<protein>
    <submittedName>
        <fullName evidence="2">YgjV family protein</fullName>
    </submittedName>
</protein>
<keyword evidence="1" id="KW-0472">Membrane</keyword>
<dbReference type="AlphaFoldDB" id="A0A8J6QM81"/>
<dbReference type="InterPro" id="IPR026267">
    <property type="entry name" value="YgjV"/>
</dbReference>
<gene>
    <name evidence="2" type="ORF">IC617_14970</name>
</gene>
<dbReference type="PIRSF" id="PIRSF011443">
    <property type="entry name" value="YgjV"/>
    <property type="match status" value="1"/>
</dbReference>
<sequence length="173" mass="18888">MEQIALELSVAQCIGLLSYALGIATFYQRDTRRLKVMMLIFNINHLIHFLLMDAPVAAFGALISVLRTATSIYLSSMVVAAGFIIVNLVVGLWLATSWLDCFAIAGSVIGTFTLFRLTGIAMRIGFLCGATCWLINNLIIGSIGGVLLESTVICINLLRLHHMVRTKQPSLTN</sequence>
<keyword evidence="1" id="KW-0812">Transmembrane</keyword>
<name>A0A8J6QM81_9GAMM</name>
<organism evidence="2 3">
    <name type="scientific">Neiella litorisoli</name>
    <dbReference type="NCBI Taxonomy" id="2771431"/>
    <lineage>
        <taxon>Bacteria</taxon>
        <taxon>Pseudomonadati</taxon>
        <taxon>Pseudomonadota</taxon>
        <taxon>Gammaproteobacteria</taxon>
        <taxon>Alteromonadales</taxon>
        <taxon>Echinimonadaceae</taxon>
        <taxon>Neiella</taxon>
    </lineage>
</organism>
<dbReference type="InterPro" id="IPR019629">
    <property type="entry name" value="Uncharacterised_HI1736/YgjV"/>
</dbReference>
<feature type="transmembrane region" description="Helical" evidence="1">
    <location>
        <begin position="39"/>
        <end position="66"/>
    </location>
</feature>
<dbReference type="Proteomes" id="UP000638014">
    <property type="component" value="Unassembled WGS sequence"/>
</dbReference>
<reference evidence="2" key="1">
    <citation type="submission" date="2020-09" db="EMBL/GenBank/DDBJ databases">
        <title>A novel bacterium of genus Neiella, isolated from South China Sea.</title>
        <authorList>
            <person name="Huang H."/>
            <person name="Mo K."/>
            <person name="Hu Y."/>
        </authorList>
    </citation>
    <scope>NUCLEOTIDE SEQUENCE</scope>
    <source>
        <strain evidence="2">HB171785</strain>
    </source>
</reference>
<feature type="transmembrane region" description="Helical" evidence="1">
    <location>
        <begin position="6"/>
        <end position="27"/>
    </location>
</feature>
<feature type="transmembrane region" description="Helical" evidence="1">
    <location>
        <begin position="72"/>
        <end position="95"/>
    </location>
</feature>